<gene>
    <name evidence="10" type="ORF">OLC1_LOCUS23178</name>
</gene>
<dbReference type="NCBIfam" id="TIGR01213">
    <property type="entry name" value="pseudo_Pus10arc"/>
    <property type="match status" value="1"/>
</dbReference>
<dbReference type="InterPro" id="IPR048741">
    <property type="entry name" value="Pus10-like_C"/>
</dbReference>
<reference evidence="10" key="1">
    <citation type="submission" date="2023-03" db="EMBL/GenBank/DDBJ databases">
        <authorList>
            <person name="Julca I."/>
        </authorList>
    </citation>
    <scope>NUCLEOTIDE SEQUENCE</scope>
</reference>
<evidence type="ECO:0000256" key="3">
    <source>
        <dbReference type="ARBA" id="ARBA00022694"/>
    </source>
</evidence>
<sequence length="555" mass="62282">MSTGEEEVVRELNSNGGAGDEKPQINSSGAAFVDDGLKFVRDAVRELPTPAVKDLLSFGACCGCIFRVFGIYESIYSFPSMPTSSVSSILGEVFGPQVDMKDDVSGENDKLSIPSLLEPKVCSICLGVLDFVYHDEQGILVRKDRASDLAQMIVEAVKQEYQLIDGFSLEVSLPPVVLENEQIVRLYMKKKYGSEEWFQGKSVPGHISVKDALKLAISVPLEISLGVKSNLSNFRIRLEYELSEKSTQTQDTKEITGCKRRKKEGTRNGTDSNNEFIELSKGFTKELVDHGSDDLNLLVKKGNQYFHLAVICYRCPIYIGGRYLKYSRNVSQTCWIIEDERKGEASVEEIVGGNILPFCEGDSYKFHAAGREDIDVRMLGTGRPFLVEIQNARLLPSEVLIKEAEMKINSLDHKLVKVKNLRILDSKGWELMREGEAEKQKQYAALVWISRPLEDGDLQTLFSITDMKISQKTPIRVLHRRSPLAREKVIHWMKVEKIAGSCQYFLLHLCTQAGTYIKEFVHGDLGRTHPSIGSILGCRAEILQLDVTDVKMDCF</sequence>
<evidence type="ECO:0000256" key="4">
    <source>
        <dbReference type="ARBA" id="ARBA00023235"/>
    </source>
</evidence>
<evidence type="ECO:0000256" key="5">
    <source>
        <dbReference type="ARBA" id="ARBA00075270"/>
    </source>
</evidence>
<comment type="similarity">
    <text evidence="1">Belongs to the pseudouridine synthase Pus10 family.</text>
</comment>
<evidence type="ECO:0000256" key="7">
    <source>
        <dbReference type="ARBA" id="ARBA00083669"/>
    </source>
</evidence>
<dbReference type="InterPro" id="IPR020103">
    <property type="entry name" value="PsdUridine_synth_cat_dom_sf"/>
</dbReference>
<protein>
    <recommendedName>
        <fullName evidence="2">tRNA pseudouridine(55) synthase</fullName>
        <ecNumber evidence="2">5.4.99.25</ecNumber>
    </recommendedName>
    <alternativeName>
        <fullName evidence="7">tRNA pseudouridine 55 synthase</fullName>
    </alternativeName>
    <alternativeName>
        <fullName evidence="5">tRNA pseudouridylate synthase</fullName>
    </alternativeName>
    <alternativeName>
        <fullName evidence="6">tRNA-uridine isomerase</fullName>
    </alternativeName>
</protein>
<evidence type="ECO:0000256" key="6">
    <source>
        <dbReference type="ARBA" id="ARBA00079393"/>
    </source>
</evidence>
<dbReference type="SUPFAM" id="SSF55120">
    <property type="entry name" value="Pseudouridine synthase"/>
    <property type="match status" value="1"/>
</dbReference>
<dbReference type="GO" id="GO:0160148">
    <property type="term" value="F:tRNA pseudouridine(55) synthase activity"/>
    <property type="evidence" value="ECO:0007669"/>
    <property type="project" value="UniProtKB-EC"/>
</dbReference>
<proteinExistence type="inferred from homology"/>
<dbReference type="AlphaFoldDB" id="A0AAV1EBT1"/>
<dbReference type="GO" id="GO:0031119">
    <property type="term" value="P:tRNA pseudouridine synthesis"/>
    <property type="evidence" value="ECO:0007669"/>
    <property type="project" value="TreeGrafter"/>
</dbReference>
<dbReference type="Proteomes" id="UP001161247">
    <property type="component" value="Chromosome 8"/>
</dbReference>
<accession>A0AAV1EBT1</accession>
<dbReference type="Gene3D" id="3.30.70.3190">
    <property type="match status" value="1"/>
</dbReference>
<dbReference type="PANTHER" id="PTHR21568">
    <property type="entry name" value="TRNA PSEUDOURIDINE SYNTHASE PUS10"/>
    <property type="match status" value="1"/>
</dbReference>
<dbReference type="EMBL" id="OX459125">
    <property type="protein sequence ID" value="CAI9117046.1"/>
    <property type="molecule type" value="Genomic_DNA"/>
</dbReference>
<feature type="domain" description="Pus10-like C-terminal" evidence="9">
    <location>
        <begin position="318"/>
        <end position="550"/>
    </location>
</feature>
<evidence type="ECO:0000256" key="1">
    <source>
        <dbReference type="ARBA" id="ARBA00009652"/>
    </source>
</evidence>
<evidence type="ECO:0000256" key="2">
    <source>
        <dbReference type="ARBA" id="ARBA00012787"/>
    </source>
</evidence>
<keyword evidence="11" id="KW-1185">Reference proteome</keyword>
<evidence type="ECO:0000256" key="8">
    <source>
        <dbReference type="SAM" id="MobiDB-lite"/>
    </source>
</evidence>
<keyword evidence="4" id="KW-0413">Isomerase</keyword>
<evidence type="ECO:0000259" key="9">
    <source>
        <dbReference type="Pfam" id="PF21238"/>
    </source>
</evidence>
<name>A0AAV1EBT1_OLDCO</name>
<dbReference type="Pfam" id="PF21238">
    <property type="entry name" value="Pus10_C"/>
    <property type="match status" value="1"/>
</dbReference>
<feature type="region of interest" description="Disordered" evidence="8">
    <location>
        <begin position="1"/>
        <end position="26"/>
    </location>
</feature>
<feature type="region of interest" description="Disordered" evidence="8">
    <location>
        <begin position="251"/>
        <end position="271"/>
    </location>
</feature>
<dbReference type="GO" id="GO:0003723">
    <property type="term" value="F:RNA binding"/>
    <property type="evidence" value="ECO:0007669"/>
    <property type="project" value="InterPro"/>
</dbReference>
<organism evidence="10 11">
    <name type="scientific">Oldenlandia corymbosa var. corymbosa</name>
    <dbReference type="NCBI Taxonomy" id="529605"/>
    <lineage>
        <taxon>Eukaryota</taxon>
        <taxon>Viridiplantae</taxon>
        <taxon>Streptophyta</taxon>
        <taxon>Embryophyta</taxon>
        <taxon>Tracheophyta</taxon>
        <taxon>Spermatophyta</taxon>
        <taxon>Magnoliopsida</taxon>
        <taxon>eudicotyledons</taxon>
        <taxon>Gunneridae</taxon>
        <taxon>Pentapetalae</taxon>
        <taxon>asterids</taxon>
        <taxon>lamiids</taxon>
        <taxon>Gentianales</taxon>
        <taxon>Rubiaceae</taxon>
        <taxon>Rubioideae</taxon>
        <taxon>Spermacoceae</taxon>
        <taxon>Hedyotis-Oldenlandia complex</taxon>
        <taxon>Oldenlandia</taxon>
    </lineage>
</organism>
<evidence type="ECO:0000313" key="11">
    <source>
        <dbReference type="Proteomes" id="UP001161247"/>
    </source>
</evidence>
<dbReference type="Gene3D" id="3.30.70.2510">
    <property type="match status" value="1"/>
</dbReference>
<evidence type="ECO:0000313" key="10">
    <source>
        <dbReference type="EMBL" id="CAI9117046.1"/>
    </source>
</evidence>
<dbReference type="FunFam" id="3.30.70.2510:FF:000001">
    <property type="entry name" value="tRNA pseudouridine synthase Pus10"/>
    <property type="match status" value="1"/>
</dbReference>
<dbReference type="FunFam" id="3.30.70.3190:FF:000001">
    <property type="entry name" value="tRNA pseudouridine synthase Pus10"/>
    <property type="match status" value="1"/>
</dbReference>
<dbReference type="InterPro" id="IPR039894">
    <property type="entry name" value="Pus10-like"/>
</dbReference>
<keyword evidence="3" id="KW-0819">tRNA processing</keyword>
<dbReference type="PANTHER" id="PTHR21568:SF0">
    <property type="entry name" value="TRNA PSEUDOURIDINE SYNTHASE PUS10"/>
    <property type="match status" value="1"/>
</dbReference>
<dbReference type="EC" id="5.4.99.25" evidence="2"/>